<evidence type="ECO:0000256" key="12">
    <source>
        <dbReference type="SAM" id="Phobius"/>
    </source>
</evidence>
<dbReference type="GO" id="GO:0090588">
    <property type="term" value="F:protein-phosphocysteine-N-acetylmuramate phosphotransferase system transporter activity"/>
    <property type="evidence" value="ECO:0007669"/>
    <property type="project" value="TreeGrafter"/>
</dbReference>
<feature type="transmembrane region" description="Helical" evidence="12">
    <location>
        <begin position="359"/>
        <end position="378"/>
    </location>
</feature>
<feature type="transmembrane region" description="Helical" evidence="12">
    <location>
        <begin position="327"/>
        <end position="347"/>
    </location>
</feature>
<name>A0A0D1AJQ2_CLOBO</name>
<keyword evidence="3" id="KW-1003">Cell membrane</keyword>
<evidence type="ECO:0000259" key="14">
    <source>
        <dbReference type="PROSITE" id="PS51103"/>
    </source>
</evidence>
<evidence type="ECO:0000256" key="3">
    <source>
        <dbReference type="ARBA" id="ARBA00022475"/>
    </source>
</evidence>
<keyword evidence="8" id="KW-0418">Kinase</keyword>
<keyword evidence="10 12" id="KW-0472">Membrane</keyword>
<evidence type="ECO:0000256" key="6">
    <source>
        <dbReference type="ARBA" id="ARBA00022683"/>
    </source>
</evidence>
<dbReference type="InterPro" id="IPR001996">
    <property type="entry name" value="PTS_IIB_1"/>
</dbReference>
<dbReference type="InterPro" id="IPR003352">
    <property type="entry name" value="PTS_EIIC"/>
</dbReference>
<feature type="domain" description="PTS EIIB type-1" evidence="13">
    <location>
        <begin position="5"/>
        <end position="88"/>
    </location>
</feature>
<keyword evidence="5" id="KW-0808">Transferase</keyword>
<keyword evidence="2" id="KW-0813">Transport</keyword>
<feature type="transmembrane region" description="Helical" evidence="12">
    <location>
        <begin position="157"/>
        <end position="180"/>
    </location>
</feature>
<evidence type="ECO:0000256" key="9">
    <source>
        <dbReference type="ARBA" id="ARBA00022989"/>
    </source>
</evidence>
<evidence type="ECO:0000256" key="10">
    <source>
        <dbReference type="ARBA" id="ARBA00023136"/>
    </source>
</evidence>
<comment type="caution">
    <text evidence="15">The sequence shown here is derived from an EMBL/GenBank/DDBJ whole genome shotgun (WGS) entry which is preliminary data.</text>
</comment>
<feature type="transmembrane region" description="Helical" evidence="12">
    <location>
        <begin position="213"/>
        <end position="232"/>
    </location>
</feature>
<proteinExistence type="predicted"/>
<evidence type="ECO:0000259" key="13">
    <source>
        <dbReference type="PROSITE" id="PS51098"/>
    </source>
</evidence>
<reference evidence="15 16" key="1">
    <citation type="submission" date="2014-06" db="EMBL/GenBank/DDBJ databases">
        <title>Genome characterization of distinct group I Clostridium botulinum lineages.</title>
        <authorList>
            <person name="Giordani F."/>
            <person name="Anselmo A."/>
            <person name="Fillo S."/>
            <person name="Palozzi A.M."/>
            <person name="Fortunato A."/>
            <person name="Gentile B."/>
            <person name="Ciammaruconi A."/>
            <person name="Anniballi F."/>
            <person name="De Medici D."/>
            <person name="Lista F."/>
        </authorList>
    </citation>
    <scope>NUCLEOTIDE SEQUENCE [LARGE SCALE GENOMIC DNA]</scope>
    <source>
        <strain evidence="15 16">B2 450</strain>
    </source>
</reference>
<dbReference type="PROSITE" id="PS51098">
    <property type="entry name" value="PTS_EIIB_TYPE_1"/>
    <property type="match status" value="1"/>
</dbReference>
<sequence length="451" mass="47313">MSNVKDIAQSIYDIIGGSSNIVSFTHCMTRLRLVLKDQSNLDMKAIKKIEGVMGVVEQQNQLQIILGPGRVNKVTEEFEKLCGIQIEEVKEEIEFGDESKLREEIKEKNATPFKLFLKKLSNIFIPLIPAFIACGLVTAILNIVLKLDPAFAETTVGGLLKIAGNAVFWGLNLFVGVNAAKEFGGSPMLGGTMAAIISHPELAKVTLNGQKLLPGRGGIIAVLLVVAFSSFLEKKVRKIIPDSLDLFMTPLIVILVSTFVSIFALQPAGGFISDAIGNGTKAAISGGGAVTGFILGGFFLPLVMTGLHQGLTPIHADLLKTTGLNPLLPILAMAGAGQVGAAIAVLLRTKNKRLKKTIISALPVGIMGVGEPLIYGVTLPLGKPFIGACIGGAVGGAVQALFKVSSTSMGLSGLPLAAITSTPLLFVIGLVAAYIGGFFATLLLGFEDPIE</sequence>
<evidence type="ECO:0000256" key="11">
    <source>
        <dbReference type="PROSITE-ProRule" id="PRU00421"/>
    </source>
</evidence>
<dbReference type="Pfam" id="PF00367">
    <property type="entry name" value="PTS_EIIB"/>
    <property type="match status" value="1"/>
</dbReference>
<dbReference type="GO" id="GO:0008982">
    <property type="term" value="F:protein-N(PI)-phosphohistidine-sugar phosphotransferase activity"/>
    <property type="evidence" value="ECO:0007669"/>
    <property type="project" value="InterPro"/>
</dbReference>
<evidence type="ECO:0000256" key="5">
    <source>
        <dbReference type="ARBA" id="ARBA00022679"/>
    </source>
</evidence>
<keyword evidence="9 12" id="KW-1133">Transmembrane helix</keyword>
<evidence type="ECO:0000256" key="2">
    <source>
        <dbReference type="ARBA" id="ARBA00022448"/>
    </source>
</evidence>
<dbReference type="SUPFAM" id="SSF55604">
    <property type="entry name" value="Glucose permease domain IIB"/>
    <property type="match status" value="1"/>
</dbReference>
<dbReference type="OrthoDB" id="92465at2"/>
<evidence type="ECO:0000256" key="1">
    <source>
        <dbReference type="ARBA" id="ARBA00004651"/>
    </source>
</evidence>
<dbReference type="PROSITE" id="PS01035">
    <property type="entry name" value="PTS_EIIB_TYPE_1_CYS"/>
    <property type="match status" value="1"/>
</dbReference>
<dbReference type="EMBL" id="JXSU01000007">
    <property type="protein sequence ID" value="KIS23354.1"/>
    <property type="molecule type" value="Genomic_DNA"/>
</dbReference>
<dbReference type="InterPro" id="IPR050558">
    <property type="entry name" value="PTS_Sugar-Specific_Components"/>
</dbReference>
<dbReference type="Gene3D" id="3.30.1360.60">
    <property type="entry name" value="Glucose permease domain IIB"/>
    <property type="match status" value="1"/>
</dbReference>
<comment type="subcellular location">
    <subcellularLocation>
        <location evidence="1">Cell membrane</location>
        <topology evidence="1">Multi-pass membrane protein</topology>
    </subcellularLocation>
</comment>
<dbReference type="GO" id="GO:0016301">
    <property type="term" value="F:kinase activity"/>
    <property type="evidence" value="ECO:0007669"/>
    <property type="project" value="UniProtKB-KW"/>
</dbReference>
<evidence type="ECO:0000256" key="7">
    <source>
        <dbReference type="ARBA" id="ARBA00022692"/>
    </source>
</evidence>
<organism evidence="15 16">
    <name type="scientific">Clostridium botulinum B2 450</name>
    <dbReference type="NCBI Taxonomy" id="1379739"/>
    <lineage>
        <taxon>Bacteria</taxon>
        <taxon>Bacillati</taxon>
        <taxon>Bacillota</taxon>
        <taxon>Clostridia</taxon>
        <taxon>Eubacteriales</taxon>
        <taxon>Clostridiaceae</taxon>
        <taxon>Clostridium</taxon>
    </lineage>
</organism>
<feature type="domain" description="PTS EIIC type-1" evidence="14">
    <location>
        <begin position="118"/>
        <end position="451"/>
    </location>
</feature>
<dbReference type="PROSITE" id="PS51103">
    <property type="entry name" value="PTS_EIIC_TYPE_1"/>
    <property type="match status" value="1"/>
</dbReference>
<dbReference type="RefSeq" id="WP_043031788.1">
    <property type="nucleotide sequence ID" value="NZ_JXSU01000007.1"/>
</dbReference>
<keyword evidence="7 12" id="KW-0812">Transmembrane</keyword>
<keyword evidence="4 15" id="KW-0762">Sugar transport</keyword>
<dbReference type="PANTHER" id="PTHR30175">
    <property type="entry name" value="PHOSPHOTRANSFERASE SYSTEM TRANSPORT PROTEIN"/>
    <property type="match status" value="1"/>
</dbReference>
<feature type="active site" description="Phosphocysteine intermediate; for EIIB activity" evidence="11">
    <location>
        <position position="27"/>
    </location>
</feature>
<evidence type="ECO:0000256" key="4">
    <source>
        <dbReference type="ARBA" id="ARBA00022597"/>
    </source>
</evidence>
<dbReference type="HOGENOM" id="CLU_012312_2_0_9"/>
<gene>
    <name evidence="15" type="ORF">N495_07050</name>
</gene>
<feature type="transmembrane region" description="Helical" evidence="12">
    <location>
        <begin position="123"/>
        <end position="145"/>
    </location>
</feature>
<dbReference type="Proteomes" id="UP000032250">
    <property type="component" value="Unassembled WGS sequence"/>
</dbReference>
<protein>
    <submittedName>
        <fullName evidence="15">PTS sugar transporter subunit IIC</fullName>
    </submittedName>
</protein>
<evidence type="ECO:0000313" key="16">
    <source>
        <dbReference type="Proteomes" id="UP000032250"/>
    </source>
</evidence>
<feature type="transmembrane region" description="Helical" evidence="12">
    <location>
        <begin position="284"/>
        <end position="307"/>
    </location>
</feature>
<dbReference type="FunFam" id="3.30.1360.60:FF:000001">
    <property type="entry name" value="PTS system glucose-specific IIBC component PtsG"/>
    <property type="match status" value="1"/>
</dbReference>
<dbReference type="CDD" id="cd00212">
    <property type="entry name" value="PTS_IIB_glc"/>
    <property type="match status" value="1"/>
</dbReference>
<dbReference type="InterPro" id="IPR018113">
    <property type="entry name" value="PTrfase_EIIB_Cys"/>
</dbReference>
<evidence type="ECO:0000256" key="8">
    <source>
        <dbReference type="ARBA" id="ARBA00022777"/>
    </source>
</evidence>
<dbReference type="InterPro" id="IPR013013">
    <property type="entry name" value="PTS_EIIC_1"/>
</dbReference>
<dbReference type="PANTHER" id="PTHR30175:SF3">
    <property type="entry name" value="PTS SYSTEM N-ACETYLMURAMIC ACID-SPECIFIC EIIBC COMPONENT"/>
    <property type="match status" value="1"/>
</dbReference>
<dbReference type="GO" id="GO:0005886">
    <property type="term" value="C:plasma membrane"/>
    <property type="evidence" value="ECO:0007669"/>
    <property type="project" value="UniProtKB-SubCell"/>
</dbReference>
<keyword evidence="6" id="KW-0598">Phosphotransferase system</keyword>
<evidence type="ECO:0000313" key="15">
    <source>
        <dbReference type="EMBL" id="KIS23354.1"/>
    </source>
</evidence>
<dbReference type="AlphaFoldDB" id="A0A0D1AJQ2"/>
<dbReference type="PATRIC" id="fig|1379739.3.peg.1747"/>
<dbReference type="Pfam" id="PF02378">
    <property type="entry name" value="PTS_EIIC"/>
    <property type="match status" value="1"/>
</dbReference>
<feature type="transmembrane region" description="Helical" evidence="12">
    <location>
        <begin position="252"/>
        <end position="272"/>
    </location>
</feature>
<dbReference type="InterPro" id="IPR036878">
    <property type="entry name" value="Glu_permease_IIB"/>
</dbReference>
<accession>A0A0D1AJQ2</accession>
<feature type="transmembrane region" description="Helical" evidence="12">
    <location>
        <begin position="423"/>
        <end position="446"/>
    </location>
</feature>
<dbReference type="GO" id="GO:0009401">
    <property type="term" value="P:phosphoenolpyruvate-dependent sugar phosphotransferase system"/>
    <property type="evidence" value="ECO:0007669"/>
    <property type="project" value="UniProtKB-KW"/>
</dbReference>